<evidence type="ECO:0000256" key="1">
    <source>
        <dbReference type="ARBA" id="ARBA00004141"/>
    </source>
</evidence>
<dbReference type="EMBL" id="NHSD01000292">
    <property type="protein sequence ID" value="MBK5928153.1"/>
    <property type="molecule type" value="Genomic_DNA"/>
</dbReference>
<evidence type="ECO:0000256" key="3">
    <source>
        <dbReference type="ARBA" id="ARBA00022989"/>
    </source>
</evidence>
<protein>
    <recommendedName>
        <fullName evidence="6">NnrU domain-containing protein</fullName>
    </recommendedName>
</protein>
<organism evidence="7 8">
    <name type="scientific">Rhodobaculum claviforme</name>
    <dbReference type="NCBI Taxonomy" id="1549854"/>
    <lineage>
        <taxon>Bacteria</taxon>
        <taxon>Pseudomonadati</taxon>
        <taxon>Pseudomonadota</taxon>
        <taxon>Alphaproteobacteria</taxon>
        <taxon>Rhodobacterales</taxon>
        <taxon>Paracoccaceae</taxon>
        <taxon>Rhodobaculum</taxon>
    </lineage>
</organism>
<evidence type="ECO:0000256" key="2">
    <source>
        <dbReference type="ARBA" id="ARBA00022692"/>
    </source>
</evidence>
<feature type="transmembrane region" description="Helical" evidence="5">
    <location>
        <begin position="165"/>
        <end position="185"/>
    </location>
</feature>
<dbReference type="GO" id="GO:0016020">
    <property type="term" value="C:membrane"/>
    <property type="evidence" value="ECO:0007669"/>
    <property type="project" value="UniProtKB-SubCell"/>
</dbReference>
<comment type="subcellular location">
    <subcellularLocation>
        <location evidence="1">Membrane</location>
        <topology evidence="1">Multi-pass membrane protein</topology>
    </subcellularLocation>
</comment>
<evidence type="ECO:0000313" key="8">
    <source>
        <dbReference type="Proteomes" id="UP000706333"/>
    </source>
</evidence>
<keyword evidence="3 5" id="KW-1133">Transmembrane helix</keyword>
<evidence type="ECO:0000313" key="7">
    <source>
        <dbReference type="EMBL" id="MBK5928153.1"/>
    </source>
</evidence>
<name>A0A934WK39_9RHOB</name>
<dbReference type="Proteomes" id="UP000706333">
    <property type="component" value="Unassembled WGS sequence"/>
</dbReference>
<evidence type="ECO:0000256" key="5">
    <source>
        <dbReference type="SAM" id="Phobius"/>
    </source>
</evidence>
<feature type="domain" description="NnrU" evidence="6">
    <location>
        <begin position="6"/>
        <end position="189"/>
    </location>
</feature>
<dbReference type="AlphaFoldDB" id="A0A934WK39"/>
<feature type="transmembrane region" description="Helical" evidence="5">
    <location>
        <begin position="82"/>
        <end position="100"/>
    </location>
</feature>
<dbReference type="Pfam" id="PF07298">
    <property type="entry name" value="NnrU"/>
    <property type="match status" value="1"/>
</dbReference>
<feature type="transmembrane region" description="Helical" evidence="5">
    <location>
        <begin position="112"/>
        <end position="145"/>
    </location>
</feature>
<dbReference type="RefSeq" id="WP_201157905.1">
    <property type="nucleotide sequence ID" value="NZ_NHSD01000292.1"/>
</dbReference>
<dbReference type="InterPro" id="IPR009915">
    <property type="entry name" value="NnrU_dom"/>
</dbReference>
<keyword evidence="4 5" id="KW-0472">Membrane</keyword>
<gene>
    <name evidence="7" type="ORF">CCR87_12570</name>
</gene>
<evidence type="ECO:0000256" key="4">
    <source>
        <dbReference type="ARBA" id="ARBA00023136"/>
    </source>
</evidence>
<sequence length="195" mass="20605">MIGYLLLILGVGLWVSAHLFKRVAPAQRATLENWMGEGAKGVFAVLIVAGLVLMVLGWRAIGPLDYVFLWSVPSWMGHLNNLAVLVSFYVFGIGMAKGALSQKVRHPMLLGVLIWALAHLLVNGDLGGVILFGGMAAWAAVSIVLINARAPGWTPPARKPGPRDAVAAGIVLVVYVVVGLIHSWLGVNPFGGVAA</sequence>
<keyword evidence="8" id="KW-1185">Reference proteome</keyword>
<evidence type="ECO:0000259" key="6">
    <source>
        <dbReference type="Pfam" id="PF07298"/>
    </source>
</evidence>
<proteinExistence type="predicted"/>
<keyword evidence="2 5" id="KW-0812">Transmembrane</keyword>
<accession>A0A934WK39</accession>
<reference evidence="7" key="2">
    <citation type="journal article" date="2020" name="Microorganisms">
        <title>Osmotic Adaptation and Compatible Solute Biosynthesis of Phototrophic Bacteria as Revealed from Genome Analyses.</title>
        <authorList>
            <person name="Imhoff J.F."/>
            <person name="Rahn T."/>
            <person name="Kunzel S."/>
            <person name="Keller A."/>
            <person name="Neulinger S.C."/>
        </authorList>
    </citation>
    <scope>NUCLEOTIDE SEQUENCE</scope>
    <source>
        <strain evidence="7">LMG 28126</strain>
    </source>
</reference>
<reference evidence="7" key="1">
    <citation type="submission" date="2017-05" db="EMBL/GenBank/DDBJ databases">
        <authorList>
            <person name="Imhoff J.F."/>
            <person name="Rahn T."/>
            <person name="Kuenzel S."/>
            <person name="Neulinger S.C."/>
        </authorList>
    </citation>
    <scope>NUCLEOTIDE SEQUENCE</scope>
    <source>
        <strain evidence="7">LMG 28126</strain>
    </source>
</reference>
<comment type="caution">
    <text evidence="7">The sequence shown here is derived from an EMBL/GenBank/DDBJ whole genome shotgun (WGS) entry which is preliminary data.</text>
</comment>
<feature type="transmembrane region" description="Helical" evidence="5">
    <location>
        <begin position="41"/>
        <end position="61"/>
    </location>
</feature>